<evidence type="ECO:0000256" key="2">
    <source>
        <dbReference type="ARBA" id="ARBA00023239"/>
    </source>
</evidence>
<dbReference type="Proteomes" id="UP001231124">
    <property type="component" value="Unassembled WGS sequence"/>
</dbReference>
<comment type="caution">
    <text evidence="4">The sequence shown here is derived from an EMBL/GenBank/DDBJ whole genome shotgun (WGS) entry which is preliminary data.</text>
</comment>
<dbReference type="Gene3D" id="2.40.37.20">
    <property type="entry name" value="D-serine dehydratase-like domain"/>
    <property type="match status" value="1"/>
</dbReference>
<dbReference type="SUPFAM" id="SSF51419">
    <property type="entry name" value="PLP-binding barrel"/>
    <property type="match status" value="1"/>
</dbReference>
<dbReference type="PANTHER" id="PTHR28004">
    <property type="entry name" value="ZGC:162816-RELATED"/>
    <property type="match status" value="1"/>
</dbReference>
<organism evidence="4 5">
    <name type="scientific">Methylobacterium aerolatum</name>
    <dbReference type="NCBI Taxonomy" id="418708"/>
    <lineage>
        <taxon>Bacteria</taxon>
        <taxon>Pseudomonadati</taxon>
        <taxon>Pseudomonadota</taxon>
        <taxon>Alphaproteobacteria</taxon>
        <taxon>Hyphomicrobiales</taxon>
        <taxon>Methylobacteriaceae</taxon>
        <taxon>Methylobacterium</taxon>
    </lineage>
</organism>
<dbReference type="PANTHER" id="PTHR28004:SF2">
    <property type="entry name" value="D-SERINE DEHYDRATASE"/>
    <property type="match status" value="1"/>
</dbReference>
<evidence type="ECO:0000256" key="1">
    <source>
        <dbReference type="ARBA" id="ARBA00005323"/>
    </source>
</evidence>
<dbReference type="RefSeq" id="WP_238202701.1">
    <property type="nucleotide sequence ID" value="NZ_BPQE01000011.1"/>
</dbReference>
<dbReference type="Pfam" id="PF14031">
    <property type="entry name" value="D-ser_dehydrat"/>
    <property type="match status" value="1"/>
</dbReference>
<feature type="domain" description="D-serine dehydratase-like" evidence="3">
    <location>
        <begin position="264"/>
        <end position="371"/>
    </location>
</feature>
<dbReference type="SMART" id="SM01119">
    <property type="entry name" value="D-ser_dehydrat"/>
    <property type="match status" value="1"/>
</dbReference>
<dbReference type="Gene3D" id="3.20.20.10">
    <property type="entry name" value="Alanine racemase"/>
    <property type="match status" value="1"/>
</dbReference>
<evidence type="ECO:0000313" key="4">
    <source>
        <dbReference type="EMBL" id="MDQ0447592.1"/>
    </source>
</evidence>
<dbReference type="InterPro" id="IPR042208">
    <property type="entry name" value="D-ser_dehydrat-like_sf"/>
</dbReference>
<comment type="similarity">
    <text evidence="1">Belongs to the DSD1 family.</text>
</comment>
<sequence length="386" mass="40572">MTIDKTAAKAGLDALDTPCLLLDEAKLLANLDGLRGRLAALGVAFRPHLKTAKSIDVARRAMTSPQGPATVSTLKEAEYFAERGVTDLTYAVGIAPHKLDRVGAIRRRWGADLAVILDSVAQAQAVAAWCSATGERLPVMIEVDPDGHRSGVKPHDADLLLAIGRALGSDPDLRGVLLHAGDSYGLSDPNSLVRAAEAERAAALQAAGTLRGEGWPCPVVSVGSTPTARHARDLGGVTEVRAGVFMFGDLVQAGIGSCAVDDIAVSVLTTVIGHRPDRGWIITDAGWMAMSRDRGTAGQAVDQGYGLVCDRDGTPIPDLIVAQANQEHGVVALRPGSGGTLPDLPLGTRLRILPNHACATAAQYDRYHVIEKDGRLGAVWPRINGW</sequence>
<name>A0ABU0HZ18_9HYPH</name>
<keyword evidence="2" id="KW-0456">Lyase</keyword>
<dbReference type="InterPro" id="IPR051466">
    <property type="entry name" value="D-amino_acid_metab_enzyme"/>
</dbReference>
<accession>A0ABU0HZ18</accession>
<keyword evidence="5" id="KW-1185">Reference proteome</keyword>
<dbReference type="EMBL" id="JAUSVP010000005">
    <property type="protein sequence ID" value="MDQ0447592.1"/>
    <property type="molecule type" value="Genomic_DNA"/>
</dbReference>
<dbReference type="InterPro" id="IPR029066">
    <property type="entry name" value="PLP-binding_barrel"/>
</dbReference>
<reference evidence="4 5" key="1">
    <citation type="submission" date="2023-07" db="EMBL/GenBank/DDBJ databases">
        <title>Genomic Encyclopedia of Type Strains, Phase IV (KMG-IV): sequencing the most valuable type-strain genomes for metagenomic binning, comparative biology and taxonomic classification.</title>
        <authorList>
            <person name="Goeker M."/>
        </authorList>
    </citation>
    <scope>NUCLEOTIDE SEQUENCE [LARGE SCALE GENOMIC DNA]</scope>
    <source>
        <strain evidence="4 5">DSM 19013</strain>
    </source>
</reference>
<proteinExistence type="inferred from homology"/>
<gene>
    <name evidence="4" type="ORF">QO012_002092</name>
</gene>
<dbReference type="InterPro" id="IPR001608">
    <property type="entry name" value="Ala_racemase_N"/>
</dbReference>
<protein>
    <submittedName>
        <fullName evidence="4">D-serine deaminase-like pyridoxal phosphate-dependent protein</fullName>
    </submittedName>
</protein>
<dbReference type="InterPro" id="IPR026956">
    <property type="entry name" value="D-ser_dehydrat-like_dom"/>
</dbReference>
<evidence type="ECO:0000313" key="5">
    <source>
        <dbReference type="Proteomes" id="UP001231124"/>
    </source>
</evidence>
<dbReference type="Pfam" id="PF01168">
    <property type="entry name" value="Ala_racemase_N"/>
    <property type="match status" value="1"/>
</dbReference>
<evidence type="ECO:0000259" key="3">
    <source>
        <dbReference type="SMART" id="SM01119"/>
    </source>
</evidence>